<dbReference type="AlphaFoldDB" id="A0A1I3XQL8"/>
<evidence type="ECO:0000256" key="4">
    <source>
        <dbReference type="ARBA" id="ARBA00022989"/>
    </source>
</evidence>
<name>A0A1I3XQL8_9HYPH</name>
<feature type="domain" description="Polysaccharide chain length determinant N-terminal" evidence="7">
    <location>
        <begin position="24"/>
        <end position="112"/>
    </location>
</feature>
<gene>
    <name evidence="8" type="ORF">SAMN05444581_10411</name>
</gene>
<dbReference type="GO" id="GO:0005886">
    <property type="term" value="C:plasma membrane"/>
    <property type="evidence" value="ECO:0007669"/>
    <property type="project" value="UniProtKB-SubCell"/>
</dbReference>
<evidence type="ECO:0000256" key="5">
    <source>
        <dbReference type="ARBA" id="ARBA00023136"/>
    </source>
</evidence>
<keyword evidence="3 6" id="KW-0812">Transmembrane</keyword>
<dbReference type="Pfam" id="PF02706">
    <property type="entry name" value="Wzz"/>
    <property type="match status" value="1"/>
</dbReference>
<reference evidence="8 9" key="1">
    <citation type="submission" date="2016-10" db="EMBL/GenBank/DDBJ databases">
        <authorList>
            <person name="de Groot N.N."/>
        </authorList>
    </citation>
    <scope>NUCLEOTIDE SEQUENCE [LARGE SCALE GENOMIC DNA]</scope>
    <source>
        <strain evidence="8 9">NE2</strain>
    </source>
</reference>
<dbReference type="PANTHER" id="PTHR32309">
    <property type="entry name" value="TYROSINE-PROTEIN KINASE"/>
    <property type="match status" value="1"/>
</dbReference>
<dbReference type="RefSeq" id="WP_091679709.1">
    <property type="nucleotide sequence ID" value="NZ_FOSN01000004.1"/>
</dbReference>
<evidence type="ECO:0000313" key="9">
    <source>
        <dbReference type="Proteomes" id="UP000198755"/>
    </source>
</evidence>
<evidence type="ECO:0000256" key="1">
    <source>
        <dbReference type="ARBA" id="ARBA00004651"/>
    </source>
</evidence>
<evidence type="ECO:0000256" key="2">
    <source>
        <dbReference type="ARBA" id="ARBA00022475"/>
    </source>
</evidence>
<protein>
    <submittedName>
        <fullName evidence="8">Uncharacterized protein involved in exopolysaccharide biosynthesis</fullName>
    </submittedName>
</protein>
<dbReference type="InterPro" id="IPR003856">
    <property type="entry name" value="LPS_length_determ_N"/>
</dbReference>
<organism evidence="8 9">
    <name type="scientific">Methylocapsa palsarum</name>
    <dbReference type="NCBI Taxonomy" id="1612308"/>
    <lineage>
        <taxon>Bacteria</taxon>
        <taxon>Pseudomonadati</taxon>
        <taxon>Pseudomonadota</taxon>
        <taxon>Alphaproteobacteria</taxon>
        <taxon>Hyphomicrobiales</taxon>
        <taxon>Beijerinckiaceae</taxon>
        <taxon>Methylocapsa</taxon>
    </lineage>
</organism>
<dbReference type="InterPro" id="IPR050445">
    <property type="entry name" value="Bact_polysacc_biosynth/exp"/>
</dbReference>
<keyword evidence="5 6" id="KW-0472">Membrane</keyword>
<dbReference type="EMBL" id="FOSN01000004">
    <property type="protein sequence ID" value="SFK21832.1"/>
    <property type="molecule type" value="Genomic_DNA"/>
</dbReference>
<proteinExistence type="predicted"/>
<accession>A0A1I3XQL8</accession>
<evidence type="ECO:0000256" key="3">
    <source>
        <dbReference type="ARBA" id="ARBA00022692"/>
    </source>
</evidence>
<dbReference type="OrthoDB" id="7786248at2"/>
<feature type="transmembrane region" description="Helical" evidence="6">
    <location>
        <begin position="404"/>
        <end position="424"/>
    </location>
</feature>
<keyword evidence="4 6" id="KW-1133">Transmembrane helix</keyword>
<keyword evidence="9" id="KW-1185">Reference proteome</keyword>
<evidence type="ECO:0000256" key="6">
    <source>
        <dbReference type="SAM" id="Phobius"/>
    </source>
</evidence>
<comment type="subcellular location">
    <subcellularLocation>
        <location evidence="1">Cell membrane</location>
        <topology evidence="1">Multi-pass membrane protein</topology>
    </subcellularLocation>
</comment>
<dbReference type="Proteomes" id="UP000198755">
    <property type="component" value="Unassembled WGS sequence"/>
</dbReference>
<feature type="transmembrane region" description="Helical" evidence="6">
    <location>
        <begin position="31"/>
        <end position="52"/>
    </location>
</feature>
<evidence type="ECO:0000313" key="8">
    <source>
        <dbReference type="EMBL" id="SFK21832.1"/>
    </source>
</evidence>
<dbReference type="STRING" id="1612308.SAMN05444581_10411"/>
<dbReference type="PANTHER" id="PTHR32309:SF31">
    <property type="entry name" value="CAPSULAR EXOPOLYSACCHARIDE FAMILY"/>
    <property type="match status" value="1"/>
</dbReference>
<sequence length="465" mass="49792">MSLVSNESALTYCRSNSATLRVALNSLCKDWRVVAASIVVTLVVAVAVATLVKPKYAGETHLLVPLSPDYAARAAVGAETAASPAMLEKDAILKSEVEILTAPSLARATIEDVGLAKMYPGLAEPGLRARLAQVVFQWTLEPALAANPLGAATLAFAKDLTATPDKTGNLITVSFRNADPAVAALTANTLVANYLKKRAVLFADVQSPVVAIEAQALRQRADEAARAVADFKARNDIADHALQRDLLLRQRADIMRDRQLGELDAAQSTERSDVLQHELDDTPKDIVAYRGGQQLVRHGRPNVVDALEIERARARLGYEAARVRVATDDVQLAATDRDIKSIETKAFELARLERERTLAEDHYIAAAKTLDARRFQEDVSSRAAASVRVIDPATPPVEAGNQRAVIIAAGILLSLFIGALAAVLSDVFRRSFITPEKLEKTLGLPVLCVIPVLDRAPDGAGAAGS</sequence>
<keyword evidence="2" id="KW-1003">Cell membrane</keyword>
<evidence type="ECO:0000259" key="7">
    <source>
        <dbReference type="Pfam" id="PF02706"/>
    </source>
</evidence>